<reference evidence="1" key="1">
    <citation type="submission" date="2022-04" db="EMBL/GenBank/DDBJ databases">
        <title>Genome of the entomopathogenic fungus Entomophthora muscae.</title>
        <authorList>
            <person name="Elya C."/>
            <person name="Lovett B.R."/>
            <person name="Lee E."/>
            <person name="Macias A.M."/>
            <person name="Hajek A.E."/>
            <person name="De Bivort B.L."/>
            <person name="Kasson M.T."/>
            <person name="De Fine Licht H.H."/>
            <person name="Stajich J.E."/>
        </authorList>
    </citation>
    <scope>NUCLEOTIDE SEQUENCE</scope>
    <source>
        <strain evidence="1">Berkeley</strain>
    </source>
</reference>
<keyword evidence="2" id="KW-1185">Reference proteome</keyword>
<protein>
    <submittedName>
        <fullName evidence="1">Uncharacterized protein</fullName>
    </submittedName>
</protein>
<evidence type="ECO:0000313" key="1">
    <source>
        <dbReference type="EMBL" id="KAJ9074510.1"/>
    </source>
</evidence>
<accession>A0ACC2TIU6</accession>
<sequence>MLQKYSKYVFELKISAPLGKPCEFRALTSLDIKITKDNYPRLLDFCTGLRCLVRLKVSGMLDARVVRGFNPIFKRLTYLGIGEFEELQNVGELISCIACHKLEVFTLFHFPIENYVLDELSSRFPQIRLINSVSPRDDPHRMYTLSYCTRKRHLVFAEAKYPTLGLEVCFQAESSWTEQVGRASETSLVHDQGMYMESEMFIMYTLYCAAYCGPEDPNSAEMDIHSRNFVFFAQAIQRLAKVRCLRLRYGNSFGSEVIKLYETSFLATTICIDLGPTDPNQYFLWVAIHFPNLQVFYYPYPHSPTLVHLLFPNLHHFHAQFHHPLSFWTHLVSVAPQLRAVYLSELDESTPQLQALYPNLLILRWCGLAAFELTPTQSI</sequence>
<dbReference type="EMBL" id="QTSX02002855">
    <property type="protein sequence ID" value="KAJ9074510.1"/>
    <property type="molecule type" value="Genomic_DNA"/>
</dbReference>
<gene>
    <name evidence="1" type="ORF">DSO57_1005532</name>
</gene>
<dbReference type="Proteomes" id="UP001165960">
    <property type="component" value="Unassembled WGS sequence"/>
</dbReference>
<proteinExistence type="predicted"/>
<name>A0ACC2TIU6_9FUNG</name>
<organism evidence="1 2">
    <name type="scientific">Entomophthora muscae</name>
    <dbReference type="NCBI Taxonomy" id="34485"/>
    <lineage>
        <taxon>Eukaryota</taxon>
        <taxon>Fungi</taxon>
        <taxon>Fungi incertae sedis</taxon>
        <taxon>Zoopagomycota</taxon>
        <taxon>Entomophthoromycotina</taxon>
        <taxon>Entomophthoromycetes</taxon>
        <taxon>Entomophthorales</taxon>
        <taxon>Entomophthoraceae</taxon>
        <taxon>Entomophthora</taxon>
    </lineage>
</organism>
<evidence type="ECO:0000313" key="2">
    <source>
        <dbReference type="Proteomes" id="UP001165960"/>
    </source>
</evidence>
<comment type="caution">
    <text evidence="1">The sequence shown here is derived from an EMBL/GenBank/DDBJ whole genome shotgun (WGS) entry which is preliminary data.</text>
</comment>